<feature type="transmembrane region" description="Helical" evidence="1">
    <location>
        <begin position="163"/>
        <end position="184"/>
    </location>
</feature>
<dbReference type="PANTHER" id="PTHR40078:SF1">
    <property type="entry name" value="INTEGRAL MEMBRANE PROTEIN"/>
    <property type="match status" value="1"/>
</dbReference>
<organism evidence="2 3">
    <name type="scientific">Candidatus Avisuccinivibrio stercorigallinarum</name>
    <dbReference type="NCBI Taxonomy" id="2840704"/>
    <lineage>
        <taxon>Bacteria</taxon>
        <taxon>Pseudomonadati</taxon>
        <taxon>Pseudomonadota</taxon>
        <taxon>Gammaproteobacteria</taxon>
        <taxon>Aeromonadales</taxon>
        <taxon>Succinivibrionaceae</taxon>
        <taxon>Succinivibrionaceae incertae sedis</taxon>
        <taxon>Candidatus Avisuccinivibrio</taxon>
    </lineage>
</organism>
<proteinExistence type="predicted"/>
<feature type="transmembrane region" description="Helical" evidence="1">
    <location>
        <begin position="46"/>
        <end position="71"/>
    </location>
</feature>
<sequence>MSKRELCRRYAFFLMALVVGAFGVSLVTRSTLGVNSVACFSYVTSVYFPVTMGTITIAFNALMLVGQLFLFTKEERRMQLINLMMQVPAICVFGVMVDIWMYILKDLPTYNYAFKMGMLLIGSLVIALNIAMQTTASVAMLACDAFVLRLSQHINKKMGNVKLCYDLILVGTAAAMSFICSGFTEIVGIREGTVIGAIIVGPLAQRWLPIVGVFKGWLDPDGRAARAEAAKAAAGAEAAK</sequence>
<dbReference type="Proteomes" id="UP000823631">
    <property type="component" value="Unassembled WGS sequence"/>
</dbReference>
<feature type="transmembrane region" description="Helical" evidence="1">
    <location>
        <begin position="12"/>
        <end position="34"/>
    </location>
</feature>
<feature type="transmembrane region" description="Helical" evidence="1">
    <location>
        <begin position="116"/>
        <end position="142"/>
    </location>
</feature>
<dbReference type="PANTHER" id="PTHR40078">
    <property type="entry name" value="INTEGRAL MEMBRANE PROTEIN-RELATED"/>
    <property type="match status" value="1"/>
</dbReference>
<reference evidence="2" key="2">
    <citation type="journal article" date="2021" name="PeerJ">
        <title>Extensive microbial diversity within the chicken gut microbiome revealed by metagenomics and culture.</title>
        <authorList>
            <person name="Gilroy R."/>
            <person name="Ravi A."/>
            <person name="Getino M."/>
            <person name="Pursley I."/>
            <person name="Horton D.L."/>
            <person name="Alikhan N.F."/>
            <person name="Baker D."/>
            <person name="Gharbi K."/>
            <person name="Hall N."/>
            <person name="Watson M."/>
            <person name="Adriaenssens E.M."/>
            <person name="Foster-Nyarko E."/>
            <person name="Jarju S."/>
            <person name="Secka A."/>
            <person name="Antonio M."/>
            <person name="Oren A."/>
            <person name="Chaudhuri R.R."/>
            <person name="La Ragione R."/>
            <person name="Hildebrand F."/>
            <person name="Pallen M.J."/>
        </authorList>
    </citation>
    <scope>NUCLEOTIDE SEQUENCE</scope>
    <source>
        <strain evidence="2">17213</strain>
    </source>
</reference>
<comment type="caution">
    <text evidence="2">The sequence shown here is derived from an EMBL/GenBank/DDBJ whole genome shotgun (WGS) entry which is preliminary data.</text>
</comment>
<dbReference type="InterPro" id="IPR038750">
    <property type="entry name" value="YczE/YyaS-like"/>
</dbReference>
<evidence type="ECO:0000313" key="3">
    <source>
        <dbReference type="Proteomes" id="UP000823631"/>
    </source>
</evidence>
<evidence type="ECO:0008006" key="4">
    <source>
        <dbReference type="Google" id="ProtNLM"/>
    </source>
</evidence>
<name>A0A9D9DF35_9GAMM</name>
<feature type="transmembrane region" description="Helical" evidence="1">
    <location>
        <begin position="83"/>
        <end position="104"/>
    </location>
</feature>
<accession>A0A9D9DF35</accession>
<gene>
    <name evidence="2" type="ORF">IAB19_07660</name>
</gene>
<dbReference type="AlphaFoldDB" id="A0A9D9DF35"/>
<evidence type="ECO:0000313" key="2">
    <source>
        <dbReference type="EMBL" id="MBO8416236.1"/>
    </source>
</evidence>
<dbReference type="EMBL" id="JADINH010000162">
    <property type="protein sequence ID" value="MBO8416236.1"/>
    <property type="molecule type" value="Genomic_DNA"/>
</dbReference>
<protein>
    <recommendedName>
        <fullName evidence="4">YitT family protein</fullName>
    </recommendedName>
</protein>
<reference evidence="2" key="1">
    <citation type="submission" date="2020-10" db="EMBL/GenBank/DDBJ databases">
        <authorList>
            <person name="Gilroy R."/>
        </authorList>
    </citation>
    <scope>NUCLEOTIDE SEQUENCE</scope>
    <source>
        <strain evidence="2">17213</strain>
    </source>
</reference>
<evidence type="ECO:0000256" key="1">
    <source>
        <dbReference type="SAM" id="Phobius"/>
    </source>
</evidence>
<keyword evidence="1" id="KW-0812">Transmembrane</keyword>
<keyword evidence="1" id="KW-1133">Transmembrane helix</keyword>
<dbReference type="Pfam" id="PF19700">
    <property type="entry name" value="DUF6198"/>
    <property type="match status" value="1"/>
</dbReference>
<keyword evidence="1" id="KW-0472">Membrane</keyword>